<protein>
    <submittedName>
        <fullName evidence="2">Uncharacterized protein</fullName>
    </submittedName>
</protein>
<comment type="caution">
    <text evidence="2">The sequence shown here is derived from an EMBL/GenBank/DDBJ whole genome shotgun (WGS) entry which is preliminary data.</text>
</comment>
<sequence length="275" mass="29503">MSKSTMAPYIVSINNQSNIKQAYAIFAAAPTIKRNGDSTVDVVTRIITSVRGVASPQGQASFMLSKKLFATCGVYDVEADLSPQNQHRKRIGTGIEVVDQRPVNLGCSDERGRPVPGTTLRIECSDGTPVFTKEEITPSGVTGCFSILTGRDFSVKEARHNQYVVGFCSSMRQNIGPYATFVPEPGQEYQIAPSKIFYVAVGQFNPYDLTSPTLKDSSSTCKVDFGTLGTDQVTLIHNDTGGLIRMRVPGEEGPSPGNFDVSGSSGSADMGLNIN</sequence>
<dbReference type="EMBL" id="JPDN02000008">
    <property type="protein sequence ID" value="PON28147.1"/>
    <property type="molecule type" value="Genomic_DNA"/>
</dbReference>
<evidence type="ECO:0000313" key="2">
    <source>
        <dbReference type="EMBL" id="PON28147.1"/>
    </source>
</evidence>
<evidence type="ECO:0000256" key="1">
    <source>
        <dbReference type="SAM" id="MobiDB-lite"/>
    </source>
</evidence>
<feature type="region of interest" description="Disordered" evidence="1">
    <location>
        <begin position="251"/>
        <end position="275"/>
    </location>
</feature>
<dbReference type="AlphaFoldDB" id="A0A2P4ZV24"/>
<organism evidence="2 3">
    <name type="scientific">Trichoderma gamsii</name>
    <dbReference type="NCBI Taxonomy" id="398673"/>
    <lineage>
        <taxon>Eukaryota</taxon>
        <taxon>Fungi</taxon>
        <taxon>Dikarya</taxon>
        <taxon>Ascomycota</taxon>
        <taxon>Pezizomycotina</taxon>
        <taxon>Sordariomycetes</taxon>
        <taxon>Hypocreomycetidae</taxon>
        <taxon>Hypocreales</taxon>
        <taxon>Hypocreaceae</taxon>
        <taxon>Trichoderma</taxon>
    </lineage>
</organism>
<name>A0A2P4ZV24_9HYPO</name>
<keyword evidence="3" id="KW-1185">Reference proteome</keyword>
<dbReference type="Proteomes" id="UP000054821">
    <property type="component" value="Unassembled WGS sequence"/>
</dbReference>
<gene>
    <name evidence="2" type="ORF">TGAM01_v203284</name>
</gene>
<reference evidence="2 3" key="1">
    <citation type="journal article" date="2016" name="Genome Announc.">
        <title>Draft Whole-Genome Sequence of Trichoderma gamsii T6085, a Promising Biocontrol Agent of Fusarium Head Blight on Wheat.</title>
        <authorList>
            <person name="Baroncelli R."/>
            <person name="Zapparata A."/>
            <person name="Piaggeschi G."/>
            <person name="Sarrocco S."/>
            <person name="Vannacci G."/>
        </authorList>
    </citation>
    <scope>NUCLEOTIDE SEQUENCE [LARGE SCALE GENOMIC DNA]</scope>
    <source>
        <strain evidence="2 3">T6085</strain>
    </source>
</reference>
<accession>A0A2P4ZV24</accession>
<proteinExistence type="predicted"/>
<dbReference type="RefSeq" id="XP_018663838.1">
    <property type="nucleotide sequence ID" value="XM_018803072.1"/>
</dbReference>
<dbReference type="GeneID" id="29983155"/>
<evidence type="ECO:0000313" key="3">
    <source>
        <dbReference type="Proteomes" id="UP000054821"/>
    </source>
</evidence>
<dbReference type="STRING" id="398673.A0A2P4ZV24"/>